<accession>A0A5R8K8I5</accession>
<evidence type="ECO:0000313" key="2">
    <source>
        <dbReference type="Proteomes" id="UP000306196"/>
    </source>
</evidence>
<evidence type="ECO:0008006" key="3">
    <source>
        <dbReference type="Google" id="ProtNLM"/>
    </source>
</evidence>
<proteinExistence type="predicted"/>
<dbReference type="EMBL" id="VAUV01000021">
    <property type="protein sequence ID" value="TLD68652.1"/>
    <property type="molecule type" value="Genomic_DNA"/>
</dbReference>
<organism evidence="1 2">
    <name type="scientific">Phragmitibacter flavus</name>
    <dbReference type="NCBI Taxonomy" id="2576071"/>
    <lineage>
        <taxon>Bacteria</taxon>
        <taxon>Pseudomonadati</taxon>
        <taxon>Verrucomicrobiota</taxon>
        <taxon>Verrucomicrobiia</taxon>
        <taxon>Verrucomicrobiales</taxon>
        <taxon>Verrucomicrobiaceae</taxon>
        <taxon>Phragmitibacter</taxon>
    </lineage>
</organism>
<comment type="caution">
    <text evidence="1">The sequence shown here is derived from an EMBL/GenBank/DDBJ whole genome shotgun (WGS) entry which is preliminary data.</text>
</comment>
<reference evidence="1 2" key="1">
    <citation type="submission" date="2019-05" db="EMBL/GenBank/DDBJ databases">
        <title>Verrucobacter flavum gen. nov., sp. nov. a new member of the family Verrucomicrobiaceae.</title>
        <authorList>
            <person name="Szuroczki S."/>
            <person name="Abbaszade G."/>
            <person name="Szabo A."/>
            <person name="Felfoldi T."/>
            <person name="Schumann P."/>
            <person name="Boka K."/>
            <person name="Keki Z."/>
            <person name="Toumi M."/>
            <person name="Toth E."/>
        </authorList>
    </citation>
    <scope>NUCLEOTIDE SEQUENCE [LARGE SCALE GENOMIC DNA]</scope>
    <source>
        <strain evidence="1 2">MG-N-17</strain>
    </source>
</reference>
<gene>
    <name evidence="1" type="ORF">FEM03_21675</name>
</gene>
<keyword evidence="2" id="KW-1185">Reference proteome</keyword>
<evidence type="ECO:0000313" key="1">
    <source>
        <dbReference type="EMBL" id="TLD68652.1"/>
    </source>
</evidence>
<dbReference type="RefSeq" id="WP_138088406.1">
    <property type="nucleotide sequence ID" value="NZ_VAUV01000021.1"/>
</dbReference>
<dbReference type="Proteomes" id="UP000306196">
    <property type="component" value="Unassembled WGS sequence"/>
</dbReference>
<sequence>MTVTLDPDTMVLLREEMMRSGFSFNEVLNQSFLRSLLAAAPGIARHAVTPNFTAPFPSELSIGDFNRLANELDDDATVSEFGM</sequence>
<protein>
    <recommendedName>
        <fullName evidence="3">Antitoxin</fullName>
    </recommendedName>
</protein>
<dbReference type="AlphaFoldDB" id="A0A5R8K8I5"/>
<name>A0A5R8K8I5_9BACT</name>